<dbReference type="SUPFAM" id="SSF161098">
    <property type="entry name" value="MetI-like"/>
    <property type="match status" value="1"/>
</dbReference>
<organism evidence="9 10">
    <name type="scientific">Georgenia yuyongxinii</name>
    <dbReference type="NCBI Taxonomy" id="2589797"/>
    <lineage>
        <taxon>Bacteria</taxon>
        <taxon>Bacillati</taxon>
        <taxon>Actinomycetota</taxon>
        <taxon>Actinomycetes</taxon>
        <taxon>Micrococcales</taxon>
        <taxon>Bogoriellaceae</taxon>
        <taxon>Georgenia</taxon>
    </lineage>
</organism>
<evidence type="ECO:0000256" key="3">
    <source>
        <dbReference type="ARBA" id="ARBA00022475"/>
    </source>
</evidence>
<accession>A0A5B8C6B7</accession>
<dbReference type="InterPro" id="IPR000515">
    <property type="entry name" value="MetI-like"/>
</dbReference>
<evidence type="ECO:0000256" key="1">
    <source>
        <dbReference type="ARBA" id="ARBA00004651"/>
    </source>
</evidence>
<feature type="transmembrane region" description="Helical" evidence="7">
    <location>
        <begin position="7"/>
        <end position="23"/>
    </location>
</feature>
<evidence type="ECO:0000259" key="8">
    <source>
        <dbReference type="PROSITE" id="PS50928"/>
    </source>
</evidence>
<keyword evidence="4 7" id="KW-0812">Transmembrane</keyword>
<evidence type="ECO:0000256" key="4">
    <source>
        <dbReference type="ARBA" id="ARBA00022692"/>
    </source>
</evidence>
<proteinExistence type="inferred from homology"/>
<dbReference type="RefSeq" id="WP_139929910.1">
    <property type="nucleotide sequence ID" value="NZ_CP040915.1"/>
</dbReference>
<gene>
    <name evidence="9" type="ORF">FE374_14515</name>
</gene>
<dbReference type="PROSITE" id="PS50928">
    <property type="entry name" value="ABC_TM1"/>
    <property type="match status" value="1"/>
</dbReference>
<dbReference type="GO" id="GO:0005886">
    <property type="term" value="C:plasma membrane"/>
    <property type="evidence" value="ECO:0007669"/>
    <property type="project" value="UniProtKB-SubCell"/>
</dbReference>
<keyword evidence="3" id="KW-1003">Cell membrane</keyword>
<keyword evidence="5 7" id="KW-1133">Transmembrane helix</keyword>
<dbReference type="KEGG" id="gyu:FE374_14515"/>
<evidence type="ECO:0000313" key="9">
    <source>
        <dbReference type="EMBL" id="QDC25660.1"/>
    </source>
</evidence>
<feature type="domain" description="ABC transmembrane type-1" evidence="8">
    <location>
        <begin position="60"/>
        <end position="254"/>
    </location>
</feature>
<dbReference type="InterPro" id="IPR035906">
    <property type="entry name" value="MetI-like_sf"/>
</dbReference>
<name>A0A5B8C6B7_9MICO</name>
<comment type="subcellular location">
    <subcellularLocation>
        <location evidence="1 7">Cell membrane</location>
        <topology evidence="1 7">Multi-pass membrane protein</topology>
    </subcellularLocation>
</comment>
<evidence type="ECO:0000256" key="2">
    <source>
        <dbReference type="ARBA" id="ARBA00022448"/>
    </source>
</evidence>
<dbReference type="Proteomes" id="UP000314616">
    <property type="component" value="Chromosome"/>
</dbReference>
<feature type="transmembrane region" description="Helical" evidence="7">
    <location>
        <begin position="177"/>
        <end position="205"/>
    </location>
</feature>
<feature type="transmembrane region" description="Helical" evidence="7">
    <location>
        <begin position="232"/>
        <end position="257"/>
    </location>
</feature>
<dbReference type="PANTHER" id="PTHR30151">
    <property type="entry name" value="ALKANE SULFONATE ABC TRANSPORTER-RELATED, MEMBRANE SUBUNIT"/>
    <property type="match status" value="1"/>
</dbReference>
<keyword evidence="2 7" id="KW-0813">Transport</keyword>
<keyword evidence="6 7" id="KW-0472">Membrane</keyword>
<dbReference type="AlphaFoldDB" id="A0A5B8C6B7"/>
<dbReference type="EMBL" id="CP040915">
    <property type="protein sequence ID" value="QDC25660.1"/>
    <property type="molecule type" value="Genomic_DNA"/>
</dbReference>
<dbReference type="Gene3D" id="1.10.3720.10">
    <property type="entry name" value="MetI-like"/>
    <property type="match status" value="1"/>
</dbReference>
<dbReference type="GO" id="GO:0055085">
    <property type="term" value="P:transmembrane transport"/>
    <property type="evidence" value="ECO:0007669"/>
    <property type="project" value="InterPro"/>
</dbReference>
<evidence type="ECO:0000256" key="6">
    <source>
        <dbReference type="ARBA" id="ARBA00023136"/>
    </source>
</evidence>
<evidence type="ECO:0000256" key="5">
    <source>
        <dbReference type="ARBA" id="ARBA00022989"/>
    </source>
</evidence>
<dbReference type="Pfam" id="PF00528">
    <property type="entry name" value="BPD_transp_1"/>
    <property type="match status" value="1"/>
</dbReference>
<dbReference type="PANTHER" id="PTHR30151:SF20">
    <property type="entry name" value="ABC TRANSPORTER PERMEASE PROTEIN HI_0355-RELATED"/>
    <property type="match status" value="1"/>
</dbReference>
<feature type="transmembrane region" description="Helical" evidence="7">
    <location>
        <begin position="71"/>
        <end position="91"/>
    </location>
</feature>
<protein>
    <submittedName>
        <fullName evidence="9">ABC transporter permease subunit</fullName>
    </submittedName>
</protein>
<reference evidence="9 10" key="1">
    <citation type="submission" date="2019-05" db="EMBL/GenBank/DDBJ databases">
        <title>Georgenia *** sp. nov., and Georgenia *** sp. nov., isolated from the intestinal contents of plateau pika (Ochotona curzoniae) in the Qinghai-Tibet plateau of China.</title>
        <authorList>
            <person name="Tian Z."/>
        </authorList>
    </citation>
    <scope>NUCLEOTIDE SEQUENCE [LARGE SCALE GENOMIC DNA]</scope>
    <source>
        <strain evidence="9 10">Z443</strain>
    </source>
</reference>
<feature type="transmembrane region" description="Helical" evidence="7">
    <location>
        <begin position="98"/>
        <end position="122"/>
    </location>
</feature>
<dbReference type="OrthoDB" id="5140822at2"/>
<feature type="transmembrane region" description="Helical" evidence="7">
    <location>
        <begin position="134"/>
        <end position="156"/>
    </location>
</feature>
<comment type="similarity">
    <text evidence="7">Belongs to the binding-protein-dependent transport system permease family.</text>
</comment>
<evidence type="ECO:0000313" key="10">
    <source>
        <dbReference type="Proteomes" id="UP000314616"/>
    </source>
</evidence>
<sequence length="269" mass="27676">MWPVKRLYGALGVVGTVVAWWVLAETVFADVGVAPNGQGGSIPNPAEVVGAIVEVGPAYLYRHISVTGLEALLGFAWGVGLALVLASVVVLAPRLEGFITLIATVSYCIPVVAIGPIVRIVAGSPKPGEPSVTAVFLSAMLVVFTTVIGTLVGLRAADAASLDLIRVYGGGRWKQFVLVRSIAALPGVLNALKIAAPLAFLGAIIGEYMGGVDVGIGPALVNAQQTLQAPRAWAIALVTGICSGLGFVVIAIISRFVTPWTRGTSRSEA</sequence>
<evidence type="ECO:0000256" key="7">
    <source>
        <dbReference type="RuleBase" id="RU363032"/>
    </source>
</evidence>